<protein>
    <recommendedName>
        <fullName evidence="4">Secreted protein</fullName>
    </recommendedName>
</protein>
<dbReference type="EMBL" id="JAWWNJ010000001">
    <property type="protein sequence ID" value="KAK7063720.1"/>
    <property type="molecule type" value="Genomic_DNA"/>
</dbReference>
<dbReference type="AlphaFoldDB" id="A0AAW0EGA7"/>
<name>A0AAW0EGA7_9AGAR</name>
<evidence type="ECO:0000313" key="2">
    <source>
        <dbReference type="EMBL" id="KAK7063720.1"/>
    </source>
</evidence>
<sequence>MKAVLFCLPVLFWAFHAQTAGSQIVLSMLICEIICLTTGGDHELTFPASWIHHVLQVFKRPIFLSLLRIRIVLHPPYSPNTINGSRLLGYGATRKRVWSGALAISTILVAGYPVAGLGNDRTPPLRREKLGCPKLRIEVYIEEKRGRRLPLLA</sequence>
<evidence type="ECO:0000313" key="3">
    <source>
        <dbReference type="Proteomes" id="UP001362999"/>
    </source>
</evidence>
<comment type="caution">
    <text evidence="2">The sequence shown here is derived from an EMBL/GenBank/DDBJ whole genome shotgun (WGS) entry which is preliminary data.</text>
</comment>
<accession>A0AAW0EGA7</accession>
<gene>
    <name evidence="2" type="ORF">R3P38DRAFT_3339200</name>
</gene>
<feature type="chain" id="PRO_5043687598" description="Secreted protein" evidence="1">
    <location>
        <begin position="23"/>
        <end position="153"/>
    </location>
</feature>
<keyword evidence="3" id="KW-1185">Reference proteome</keyword>
<proteinExistence type="predicted"/>
<organism evidence="2 3">
    <name type="scientific">Favolaschia claudopus</name>
    <dbReference type="NCBI Taxonomy" id="2862362"/>
    <lineage>
        <taxon>Eukaryota</taxon>
        <taxon>Fungi</taxon>
        <taxon>Dikarya</taxon>
        <taxon>Basidiomycota</taxon>
        <taxon>Agaricomycotina</taxon>
        <taxon>Agaricomycetes</taxon>
        <taxon>Agaricomycetidae</taxon>
        <taxon>Agaricales</taxon>
        <taxon>Marasmiineae</taxon>
        <taxon>Mycenaceae</taxon>
        <taxon>Favolaschia</taxon>
    </lineage>
</organism>
<reference evidence="2 3" key="1">
    <citation type="journal article" date="2024" name="J Genomics">
        <title>Draft genome sequencing and assembly of Favolaschia claudopus CIRM-BRFM 2984 isolated from oak limbs.</title>
        <authorList>
            <person name="Navarro D."/>
            <person name="Drula E."/>
            <person name="Chaduli D."/>
            <person name="Cazenave R."/>
            <person name="Ahrendt S."/>
            <person name="Wang J."/>
            <person name="Lipzen A."/>
            <person name="Daum C."/>
            <person name="Barry K."/>
            <person name="Grigoriev I.V."/>
            <person name="Favel A."/>
            <person name="Rosso M.N."/>
            <person name="Martin F."/>
        </authorList>
    </citation>
    <scope>NUCLEOTIDE SEQUENCE [LARGE SCALE GENOMIC DNA]</scope>
    <source>
        <strain evidence="2 3">CIRM-BRFM 2984</strain>
    </source>
</reference>
<feature type="signal peptide" evidence="1">
    <location>
        <begin position="1"/>
        <end position="22"/>
    </location>
</feature>
<keyword evidence="1" id="KW-0732">Signal</keyword>
<evidence type="ECO:0008006" key="4">
    <source>
        <dbReference type="Google" id="ProtNLM"/>
    </source>
</evidence>
<dbReference type="Proteomes" id="UP001362999">
    <property type="component" value="Unassembled WGS sequence"/>
</dbReference>
<evidence type="ECO:0000256" key="1">
    <source>
        <dbReference type="SAM" id="SignalP"/>
    </source>
</evidence>